<evidence type="ECO:0000313" key="5">
    <source>
        <dbReference type="EMBL" id="OGF92956.1"/>
    </source>
</evidence>
<name>A0A1F5XYI7_9BACT</name>
<dbReference type="GO" id="GO:0006508">
    <property type="term" value="P:proteolysis"/>
    <property type="evidence" value="ECO:0007669"/>
    <property type="project" value="UniProtKB-KW"/>
</dbReference>
<accession>A0A1F5XYI7</accession>
<dbReference type="InterPro" id="IPR051201">
    <property type="entry name" value="Chloro_Bact_Ser_Proteases"/>
</dbReference>
<reference evidence="5 6" key="1">
    <citation type="journal article" date="2016" name="Nat. Commun.">
        <title>Thousands of microbial genomes shed light on interconnected biogeochemical processes in an aquifer system.</title>
        <authorList>
            <person name="Anantharaman K."/>
            <person name="Brown C.T."/>
            <person name="Hug L.A."/>
            <person name="Sharon I."/>
            <person name="Castelle C.J."/>
            <person name="Probst A.J."/>
            <person name="Thomas B.C."/>
            <person name="Singh A."/>
            <person name="Wilkins M.J."/>
            <person name="Karaoz U."/>
            <person name="Brodie E.L."/>
            <person name="Williams K.H."/>
            <person name="Hubbard S.S."/>
            <person name="Banfield J.F."/>
        </authorList>
    </citation>
    <scope>NUCLEOTIDE SEQUENCE [LARGE SCALE GENOMIC DNA]</scope>
</reference>
<evidence type="ECO:0000313" key="6">
    <source>
        <dbReference type="Proteomes" id="UP000178894"/>
    </source>
</evidence>
<feature type="domain" description="PDZ" evidence="4">
    <location>
        <begin position="250"/>
        <end position="340"/>
    </location>
</feature>
<dbReference type="Pfam" id="PF13180">
    <property type="entry name" value="PDZ_2"/>
    <property type="match status" value="1"/>
</dbReference>
<keyword evidence="2" id="KW-0645">Protease</keyword>
<dbReference type="AlphaFoldDB" id="A0A1F5XYI7"/>
<dbReference type="SMART" id="SM00228">
    <property type="entry name" value="PDZ"/>
    <property type="match status" value="1"/>
</dbReference>
<dbReference type="SUPFAM" id="SSF50494">
    <property type="entry name" value="Trypsin-like serine proteases"/>
    <property type="match status" value="1"/>
</dbReference>
<dbReference type="InterPro" id="IPR001940">
    <property type="entry name" value="Peptidase_S1C"/>
</dbReference>
<dbReference type="Pfam" id="PF13365">
    <property type="entry name" value="Trypsin_2"/>
    <property type="match status" value="1"/>
</dbReference>
<organism evidence="5 6">
    <name type="scientific">Candidatus Giovannonibacteria bacterium RIFCSPLOWO2_12_FULL_44_15</name>
    <dbReference type="NCBI Taxonomy" id="1798364"/>
    <lineage>
        <taxon>Bacteria</taxon>
        <taxon>Candidatus Giovannoniibacteriota</taxon>
    </lineage>
</organism>
<dbReference type="PRINTS" id="PR00834">
    <property type="entry name" value="PROTEASES2C"/>
</dbReference>
<evidence type="ECO:0000256" key="2">
    <source>
        <dbReference type="ARBA" id="ARBA00022670"/>
    </source>
</evidence>
<proteinExistence type="inferred from homology"/>
<dbReference type="STRING" id="1798364.A3G54_01755"/>
<evidence type="ECO:0000256" key="1">
    <source>
        <dbReference type="ARBA" id="ARBA00010541"/>
    </source>
</evidence>
<dbReference type="GO" id="GO:0004252">
    <property type="term" value="F:serine-type endopeptidase activity"/>
    <property type="evidence" value="ECO:0007669"/>
    <property type="project" value="InterPro"/>
</dbReference>
<protein>
    <recommendedName>
        <fullName evidence="4">PDZ domain-containing protein</fullName>
    </recommendedName>
</protein>
<gene>
    <name evidence="5" type="ORF">A3G54_01755</name>
</gene>
<dbReference type="EMBL" id="MFIQ01000032">
    <property type="protein sequence ID" value="OGF92956.1"/>
    <property type="molecule type" value="Genomic_DNA"/>
</dbReference>
<dbReference type="Gene3D" id="2.30.42.10">
    <property type="match status" value="1"/>
</dbReference>
<sequence>MTEHETKITEAVGKVLPAVVSITIAKEVKDITKDLPLEFFRLPHYQEFLEHEIQHAQKDDKGRIKIGGGSGFFISEDGIILTNRHVVQDKHATYDIGCSDGKNFEAEVVARDPINDVAILKIKNLNGKIPFIKIGATKNLILGRTVIAVGNALGEFQNTVSTGVVSGLSRFISAASDVMGHQERLRGLIQTDAAINPGNSGGPLVNLDGEAIGINVAVVFGAQNIGFAIPIERAKRDLEEVKKFGRIRRPFLGVRYMLLNKFLQDRFSLPIDHGALVINEGIPGDMSVIPNSPAAKAGLKEFDVIISCDGKEITDKETLEDMLSGHEIGDKIEIKIFRQGKEESIKLSLEEFHKESV</sequence>
<comment type="caution">
    <text evidence="5">The sequence shown here is derived from an EMBL/GenBank/DDBJ whole genome shotgun (WGS) entry which is preliminary data.</text>
</comment>
<dbReference type="Gene3D" id="2.40.10.10">
    <property type="entry name" value="Trypsin-like serine proteases"/>
    <property type="match status" value="2"/>
</dbReference>
<comment type="similarity">
    <text evidence="1">Belongs to the peptidase S1C family.</text>
</comment>
<evidence type="ECO:0000259" key="4">
    <source>
        <dbReference type="SMART" id="SM00228"/>
    </source>
</evidence>
<dbReference type="Proteomes" id="UP000178894">
    <property type="component" value="Unassembled WGS sequence"/>
</dbReference>
<dbReference type="SUPFAM" id="SSF50156">
    <property type="entry name" value="PDZ domain-like"/>
    <property type="match status" value="1"/>
</dbReference>
<dbReference type="CDD" id="cd06779">
    <property type="entry name" value="cpPDZ_Deg_HtrA-like"/>
    <property type="match status" value="1"/>
</dbReference>
<dbReference type="InterPro" id="IPR043504">
    <property type="entry name" value="Peptidase_S1_PA_chymotrypsin"/>
</dbReference>
<dbReference type="InterPro" id="IPR036034">
    <property type="entry name" value="PDZ_sf"/>
</dbReference>
<dbReference type="InterPro" id="IPR009003">
    <property type="entry name" value="Peptidase_S1_PA"/>
</dbReference>
<dbReference type="InterPro" id="IPR001478">
    <property type="entry name" value="PDZ"/>
</dbReference>
<dbReference type="PANTHER" id="PTHR43343">
    <property type="entry name" value="PEPTIDASE S12"/>
    <property type="match status" value="1"/>
</dbReference>
<keyword evidence="3" id="KW-0378">Hydrolase</keyword>
<evidence type="ECO:0000256" key="3">
    <source>
        <dbReference type="ARBA" id="ARBA00022801"/>
    </source>
</evidence>
<dbReference type="PANTHER" id="PTHR43343:SF3">
    <property type="entry name" value="PROTEASE DO-LIKE 8, CHLOROPLASTIC"/>
    <property type="match status" value="1"/>
</dbReference>